<dbReference type="PIRSF" id="PIRSF000484">
    <property type="entry name" value="NAPRT"/>
    <property type="match status" value="1"/>
</dbReference>
<dbReference type="Pfam" id="PF02749">
    <property type="entry name" value="QRPTase_N"/>
    <property type="match status" value="1"/>
</dbReference>
<dbReference type="PANTHER" id="PTHR43202:SF1">
    <property type="entry name" value="NICOTINATE PHOSPHORIBOSYLTRANSFERASE"/>
    <property type="match status" value="1"/>
</dbReference>
<evidence type="ECO:0000256" key="5">
    <source>
        <dbReference type="ARBA" id="ARBA00022642"/>
    </source>
</evidence>
<keyword evidence="9" id="KW-0808">Transferase</keyword>
<gene>
    <name evidence="9" type="ORF">NC797_16350</name>
</gene>
<keyword evidence="3" id="KW-0597">Phosphoprotein</keyword>
<evidence type="ECO:0000259" key="8">
    <source>
        <dbReference type="Pfam" id="PF02749"/>
    </source>
</evidence>
<dbReference type="Gene3D" id="3.20.20.70">
    <property type="entry name" value="Aldolase class I"/>
    <property type="match status" value="1"/>
</dbReference>
<dbReference type="InterPro" id="IPR053190">
    <property type="entry name" value="NAPRTase-like"/>
</dbReference>
<reference evidence="9" key="1">
    <citation type="submission" date="2022-06" db="EMBL/GenBank/DDBJ databases">
        <title>Aquibacillus sp. a new bacterium isolated from soil saline samples.</title>
        <authorList>
            <person name="Galisteo C."/>
            <person name="De La Haba R."/>
            <person name="Sanchez-Porro C."/>
            <person name="Ventosa A."/>
        </authorList>
    </citation>
    <scope>NUCLEOTIDE SEQUENCE</scope>
    <source>
        <strain evidence="9">3ASR75-11</strain>
    </source>
</reference>
<feature type="domain" description="Quinolinate phosphoribosyl transferase N-terminal" evidence="8">
    <location>
        <begin position="46"/>
        <end position="124"/>
    </location>
</feature>
<protein>
    <recommendedName>
        <fullName evidence="2">nicotinate phosphoribosyltransferase</fullName>
        <ecNumber evidence="2">6.3.4.21</ecNumber>
    </recommendedName>
</protein>
<dbReference type="InterPro" id="IPR022412">
    <property type="entry name" value="Quinolinate_PRibosylTrfase_N"/>
</dbReference>
<evidence type="ECO:0000256" key="1">
    <source>
        <dbReference type="ARBA" id="ARBA00004952"/>
    </source>
</evidence>
<name>A0A9X3WUB6_9BACI</name>
<dbReference type="InterPro" id="IPR013785">
    <property type="entry name" value="Aldolase_TIM"/>
</dbReference>
<keyword evidence="9" id="KW-0328">Glycosyltransferase</keyword>
<proteinExistence type="predicted"/>
<dbReference type="EC" id="6.3.4.21" evidence="2"/>
<accession>A0A9X3WUB6</accession>
<keyword evidence="10" id="KW-1185">Reference proteome</keyword>
<keyword evidence="5" id="KW-0662">Pyridine nucleotide biosynthesis</keyword>
<dbReference type="InterPro" id="IPR036068">
    <property type="entry name" value="Nicotinate_pribotase-like_C"/>
</dbReference>
<dbReference type="PANTHER" id="PTHR43202">
    <property type="entry name" value="NICOTINATE-NUCLEOTIDE PYROPHOSPHORYLASE"/>
    <property type="match status" value="1"/>
</dbReference>
<dbReference type="InterPro" id="IPR037128">
    <property type="entry name" value="Quinolinate_PRibosylTase_N_sf"/>
</dbReference>
<sequence>MKEIEKKLNGEINRLTNKTFKFDERVKDGWFSAVYFLKSKEITEKMLPNNEVTMQFFQKEHAVLCGTDEAIALVYKFANHPDKLNIHSLKDGDKVSPYETVLTISGPYQHFGFLEGIIDGILARRTSVATNVYNVVKAARTSGKQKPIIFMGDRDDHFTMQAGDGYAAFIGGSTAQATHAMNEWWGKAGMGTMPHALIQMFKGDIVATSRAYHEFYPEDDLTALVDYNNDVITDSLKVAREFGETLKGVRVDTSRNLVDKYFLRNQHVMGTFDPRGSSPELIFALRRALDEEGYQHVKIIVSGGFTEDRIREFEENKVPVDMYGVGGSLLKVTIGFTGDNVLLNGVAQAKEGRRFKPNPRLEKVPYIEQK</sequence>
<dbReference type="InterPro" id="IPR007229">
    <property type="entry name" value="Nic_PRibTrfase-Fam"/>
</dbReference>
<dbReference type="GO" id="GO:0004516">
    <property type="term" value="F:nicotinate phosphoribosyltransferase activity"/>
    <property type="evidence" value="ECO:0007669"/>
    <property type="project" value="UniProtKB-EC"/>
</dbReference>
<comment type="caution">
    <text evidence="9">The sequence shown here is derived from an EMBL/GenBank/DDBJ whole genome shotgun (WGS) entry which is preliminary data.</text>
</comment>
<dbReference type="Proteomes" id="UP001145050">
    <property type="component" value="Unassembled WGS sequence"/>
</dbReference>
<evidence type="ECO:0000256" key="7">
    <source>
        <dbReference type="ARBA" id="ARBA00048668"/>
    </source>
</evidence>
<dbReference type="GO" id="GO:0009435">
    <property type="term" value="P:NAD+ biosynthetic process"/>
    <property type="evidence" value="ECO:0007669"/>
    <property type="project" value="InterPro"/>
</dbReference>
<dbReference type="AlphaFoldDB" id="A0A9X3WUB6"/>
<dbReference type="Gene3D" id="3.90.1170.20">
    <property type="entry name" value="Quinolinate phosphoribosyl transferase, N-terminal domain"/>
    <property type="match status" value="1"/>
</dbReference>
<evidence type="ECO:0000256" key="2">
    <source>
        <dbReference type="ARBA" id="ARBA00013236"/>
    </source>
</evidence>
<organism evidence="9 10">
    <name type="scientific">Terrihalobacillus insolitus</name>
    <dbReference type="NCBI Taxonomy" id="2950438"/>
    <lineage>
        <taxon>Bacteria</taxon>
        <taxon>Bacillati</taxon>
        <taxon>Bacillota</taxon>
        <taxon>Bacilli</taxon>
        <taxon>Bacillales</taxon>
        <taxon>Bacillaceae</taxon>
        <taxon>Terrihalobacillus</taxon>
    </lineage>
</organism>
<evidence type="ECO:0000256" key="3">
    <source>
        <dbReference type="ARBA" id="ARBA00022553"/>
    </source>
</evidence>
<dbReference type="SUPFAM" id="SSF54675">
    <property type="entry name" value="Nicotinate/Quinolinate PRTase N-terminal domain-like"/>
    <property type="match status" value="1"/>
</dbReference>
<dbReference type="NCBIfam" id="NF005529">
    <property type="entry name" value="PRK07188.1"/>
    <property type="match status" value="1"/>
</dbReference>
<comment type="catalytic activity">
    <reaction evidence="7">
        <text>5-phospho-alpha-D-ribose 1-diphosphate + nicotinate + ATP + H2O = nicotinate beta-D-ribonucleotide + ADP + phosphate + diphosphate</text>
        <dbReference type="Rhea" id="RHEA:36163"/>
        <dbReference type="ChEBI" id="CHEBI:15377"/>
        <dbReference type="ChEBI" id="CHEBI:30616"/>
        <dbReference type="ChEBI" id="CHEBI:32544"/>
        <dbReference type="ChEBI" id="CHEBI:33019"/>
        <dbReference type="ChEBI" id="CHEBI:43474"/>
        <dbReference type="ChEBI" id="CHEBI:57502"/>
        <dbReference type="ChEBI" id="CHEBI:58017"/>
        <dbReference type="ChEBI" id="CHEBI:456216"/>
        <dbReference type="EC" id="6.3.4.21"/>
    </reaction>
</comment>
<dbReference type="EMBL" id="JAMQKB010000029">
    <property type="protein sequence ID" value="MDC3426072.1"/>
    <property type="molecule type" value="Genomic_DNA"/>
</dbReference>
<evidence type="ECO:0000256" key="4">
    <source>
        <dbReference type="ARBA" id="ARBA00022598"/>
    </source>
</evidence>
<comment type="catalytic activity">
    <reaction evidence="6">
        <text>nicotinate beta-D-ribonucleotide + CO2 + diphosphate = quinolinate + 5-phospho-alpha-D-ribose 1-diphosphate + 2 H(+)</text>
        <dbReference type="Rhea" id="RHEA:12733"/>
        <dbReference type="ChEBI" id="CHEBI:15378"/>
        <dbReference type="ChEBI" id="CHEBI:16526"/>
        <dbReference type="ChEBI" id="CHEBI:29959"/>
        <dbReference type="ChEBI" id="CHEBI:33019"/>
        <dbReference type="ChEBI" id="CHEBI:57502"/>
        <dbReference type="ChEBI" id="CHEBI:58017"/>
        <dbReference type="EC" id="2.4.2.19"/>
    </reaction>
</comment>
<comment type="pathway">
    <text evidence="1">Cofactor biosynthesis; NAD(+) biosynthesis; nicotinate D-ribonucleotide from nicotinate: step 1/1.</text>
</comment>
<dbReference type="GO" id="GO:0004514">
    <property type="term" value="F:nicotinate-nucleotide diphosphorylase (carboxylating) activity"/>
    <property type="evidence" value="ECO:0007669"/>
    <property type="project" value="UniProtKB-EC"/>
</dbReference>
<evidence type="ECO:0000256" key="6">
    <source>
        <dbReference type="ARBA" id="ARBA00047445"/>
    </source>
</evidence>
<evidence type="ECO:0000313" key="10">
    <source>
        <dbReference type="Proteomes" id="UP001145050"/>
    </source>
</evidence>
<dbReference type="RefSeq" id="WP_272437891.1">
    <property type="nucleotide sequence ID" value="NZ_JAMQKB010000029.1"/>
</dbReference>
<keyword evidence="4 9" id="KW-0436">Ligase</keyword>
<evidence type="ECO:0000313" key="9">
    <source>
        <dbReference type="EMBL" id="MDC3426072.1"/>
    </source>
</evidence>
<dbReference type="SUPFAM" id="SSF51690">
    <property type="entry name" value="Nicotinate/Quinolinate PRTase C-terminal domain-like"/>
    <property type="match status" value="1"/>
</dbReference>